<comment type="caution">
    <text evidence="1">The sequence shown here is derived from an EMBL/GenBank/DDBJ whole genome shotgun (WGS) entry which is preliminary data.</text>
</comment>
<dbReference type="AlphaFoldDB" id="A0A848MPK4"/>
<evidence type="ECO:0000313" key="2">
    <source>
        <dbReference type="Proteomes" id="UP000585363"/>
    </source>
</evidence>
<dbReference type="EMBL" id="JAADJU010000011">
    <property type="protein sequence ID" value="NMP29009.1"/>
    <property type="molecule type" value="Genomic_DNA"/>
</dbReference>
<dbReference type="RefSeq" id="WP_169404711.1">
    <property type="nucleotide sequence ID" value="NZ_JAADJU010000011.1"/>
</dbReference>
<evidence type="ECO:0000313" key="1">
    <source>
        <dbReference type="EMBL" id="NMP29009.1"/>
    </source>
</evidence>
<organism evidence="1 2">
    <name type="scientific">Rouxiella aceris</name>
    <dbReference type="NCBI Taxonomy" id="2703884"/>
    <lineage>
        <taxon>Bacteria</taxon>
        <taxon>Pseudomonadati</taxon>
        <taxon>Pseudomonadota</taxon>
        <taxon>Gammaproteobacteria</taxon>
        <taxon>Enterobacterales</taxon>
        <taxon>Yersiniaceae</taxon>
        <taxon>Rouxiella</taxon>
    </lineage>
</organism>
<reference evidence="1 2" key="2">
    <citation type="submission" date="2020-06" db="EMBL/GenBank/DDBJ databases">
        <title>Polyphasic characterization of a Rahnella strain isolated from tree sap.</title>
        <authorList>
            <person name="Kim I.S."/>
        </authorList>
    </citation>
    <scope>NUCLEOTIDE SEQUENCE [LARGE SCALE GENOMIC DNA]</scope>
    <source>
        <strain evidence="1 2">SAP-1</strain>
    </source>
</reference>
<keyword evidence="2" id="KW-1185">Reference proteome</keyword>
<name>A0A848MPK4_9GAMM</name>
<reference evidence="1 2" key="1">
    <citation type="submission" date="2020-01" db="EMBL/GenBank/DDBJ databases">
        <authorList>
            <person name="Lee S.D."/>
        </authorList>
    </citation>
    <scope>NUCLEOTIDE SEQUENCE [LARGE SCALE GENOMIC DNA]</scope>
    <source>
        <strain evidence="1 2">SAP-1</strain>
    </source>
</reference>
<accession>A0A848MPK4</accession>
<sequence length="517" mass="59088">MRDIGTMGENLFSMLCASAGLAANRSEIDRNGWDFFVEFPLEMHNSANPDSLMSPIECKVQVKSTDGNSKNKQIPISNLMRLIKTPGASFLFFVEYNGFNDAQNLYLVHLDEDLISKILKRTRELSIINTNNAFNKNKITIPYDHKNIIEPKSGSALKKLIEKYLPNGQEEYVKKKQKFINSVGYENGGFRMEFIASSNEQIQSLINSSLGINSPTKVSNALTKRVRFGMENPAPELSSHSAIINFENVAPYSEGSIIIREVKYSSPMRFKCKLFNSPLNSFIKKENIKVRILGDFFDFLISLYTGEVTCKFEIKNTMQNIYDLYRSIKLIELFTSKSTDITMRFDFPNFPKTEFEVTCGGGSFIYENEMHMIDHVINIANYFNIDKELSISLHDIQLHQSEINSFLKIIEADESNLRVNFRTVQCEISPEKEICCLFNASVMLGDFIVLIVFVVTGMAEKMADGRYNLKTSEKTTERKIILTRDDKFFEIDLDVVKDEIANKYIKHGYLVVDLQGE</sequence>
<evidence type="ECO:0008006" key="3">
    <source>
        <dbReference type="Google" id="ProtNLM"/>
    </source>
</evidence>
<protein>
    <recommendedName>
        <fullName evidence="3">DUF4365 domain-containing protein</fullName>
    </recommendedName>
</protein>
<dbReference type="Proteomes" id="UP000585363">
    <property type="component" value="Unassembled WGS sequence"/>
</dbReference>
<gene>
    <name evidence="1" type="ORF">GW590_19310</name>
</gene>
<proteinExistence type="predicted"/>